<dbReference type="InterPro" id="IPR029063">
    <property type="entry name" value="SAM-dependent_MTases_sf"/>
</dbReference>
<name>A0A0F3IP37_9PROT</name>
<evidence type="ECO:0000259" key="4">
    <source>
        <dbReference type="Pfam" id="PF00891"/>
    </source>
</evidence>
<protein>
    <recommendedName>
        <fullName evidence="4">O-methyltransferase C-terminal domain-containing protein</fullName>
    </recommendedName>
</protein>
<evidence type="ECO:0000256" key="2">
    <source>
        <dbReference type="ARBA" id="ARBA00022679"/>
    </source>
</evidence>
<keyword evidence="1" id="KW-0489">Methyltransferase</keyword>
<proteinExistence type="predicted"/>
<comment type="caution">
    <text evidence="5">The sequence shown here is derived from an EMBL/GenBank/DDBJ whole genome shotgun (WGS) entry which is preliminary data.</text>
</comment>
<dbReference type="GO" id="GO:0008171">
    <property type="term" value="F:O-methyltransferase activity"/>
    <property type="evidence" value="ECO:0007669"/>
    <property type="project" value="InterPro"/>
</dbReference>
<keyword evidence="2" id="KW-0808">Transferase</keyword>
<dbReference type="Gene3D" id="3.40.50.150">
    <property type="entry name" value="Vaccinia Virus protein VP39"/>
    <property type="match status" value="1"/>
</dbReference>
<gene>
    <name evidence="5" type="ORF">VZ95_18625</name>
</gene>
<dbReference type="Proteomes" id="UP000033774">
    <property type="component" value="Unassembled WGS sequence"/>
</dbReference>
<evidence type="ECO:0000313" key="6">
    <source>
        <dbReference type="Proteomes" id="UP000033774"/>
    </source>
</evidence>
<accession>A0A0F3IP37</accession>
<keyword evidence="3" id="KW-0949">S-adenosyl-L-methionine</keyword>
<dbReference type="AlphaFoldDB" id="A0A0F3IP37"/>
<dbReference type="SUPFAM" id="SSF53335">
    <property type="entry name" value="S-adenosyl-L-methionine-dependent methyltransferases"/>
    <property type="match status" value="1"/>
</dbReference>
<reference evidence="5 6" key="1">
    <citation type="submission" date="2015-03" db="EMBL/GenBank/DDBJ databases">
        <title>Draft genome sequence of Elstera litoralis.</title>
        <authorList>
            <person name="Rahalkar M.C."/>
            <person name="Dhakephalkar P.K."/>
            <person name="Pore S.D."/>
            <person name="Arora P."/>
            <person name="Kapse N.G."/>
            <person name="Pandit P.S."/>
        </authorList>
    </citation>
    <scope>NUCLEOTIDE SEQUENCE [LARGE SCALE GENOMIC DNA]</scope>
    <source>
        <strain evidence="5 6">Dia-1</strain>
    </source>
</reference>
<keyword evidence="6" id="KW-1185">Reference proteome</keyword>
<evidence type="ECO:0000256" key="3">
    <source>
        <dbReference type="ARBA" id="ARBA00022691"/>
    </source>
</evidence>
<evidence type="ECO:0000256" key="1">
    <source>
        <dbReference type="ARBA" id="ARBA00022603"/>
    </source>
</evidence>
<dbReference type="EMBL" id="LAJY01000650">
    <property type="protein sequence ID" value="KJV08308.1"/>
    <property type="molecule type" value="Genomic_DNA"/>
</dbReference>
<dbReference type="InterPro" id="IPR016461">
    <property type="entry name" value="COMT-like"/>
</dbReference>
<feature type="domain" description="O-methyltransferase C-terminal" evidence="4">
    <location>
        <begin position="1"/>
        <end position="147"/>
    </location>
</feature>
<dbReference type="Pfam" id="PF00891">
    <property type="entry name" value="Methyltransf_2"/>
    <property type="match status" value="1"/>
</dbReference>
<evidence type="ECO:0000313" key="5">
    <source>
        <dbReference type="EMBL" id="KJV08308.1"/>
    </source>
</evidence>
<dbReference type="InterPro" id="IPR001077">
    <property type="entry name" value="COMT_C"/>
</dbReference>
<dbReference type="PROSITE" id="PS51683">
    <property type="entry name" value="SAM_OMT_II"/>
    <property type="match status" value="1"/>
</dbReference>
<organism evidence="5 6">
    <name type="scientific">Elstera litoralis</name>
    <dbReference type="NCBI Taxonomy" id="552518"/>
    <lineage>
        <taxon>Bacteria</taxon>
        <taxon>Pseudomonadati</taxon>
        <taxon>Pseudomonadota</taxon>
        <taxon>Alphaproteobacteria</taxon>
        <taxon>Rhodospirillales</taxon>
        <taxon>Rhodospirillaceae</taxon>
        <taxon>Elstera</taxon>
    </lineage>
</organism>
<sequence length="167" mass="17273">MLDIAGGSGALSTTVCHAQPHIAAAIVELPEVAPHTRALLDEQPGGSTIEVIAGDAIAGPLPGNFDLAVMRCFLQLFGPEDIVTALRTARTALAPSGQLAIIGYCLTDDEAGPALALGADLLFLNYYAAGAAYRLADYRAWLKQAGYAEPRLALLGGGMSLLIAKRA</sequence>
<dbReference type="GO" id="GO:0032259">
    <property type="term" value="P:methylation"/>
    <property type="evidence" value="ECO:0007669"/>
    <property type="project" value="UniProtKB-KW"/>
</dbReference>